<gene>
    <name evidence="10" type="primary">rfbB</name>
    <name evidence="10" type="ORF">DSM107010_42100</name>
</gene>
<proteinExistence type="inferred from homology"/>
<dbReference type="Gene3D" id="3.40.50.720">
    <property type="entry name" value="NAD(P)-binding Rossmann-like Domain"/>
    <property type="match status" value="1"/>
</dbReference>
<dbReference type="EMBL" id="RSCK01000041">
    <property type="protein sequence ID" value="RUT10524.1"/>
    <property type="molecule type" value="Genomic_DNA"/>
</dbReference>
<dbReference type="SUPFAM" id="SSF51735">
    <property type="entry name" value="NAD(P)-binding Rossmann-fold domains"/>
    <property type="match status" value="1"/>
</dbReference>
<dbReference type="RefSeq" id="WP_106167125.1">
    <property type="nucleotide sequence ID" value="NZ_JAVKZF010000002.1"/>
</dbReference>
<keyword evidence="6" id="KW-0520">NAD</keyword>
<accession>A0AB37UHH8</accession>
<evidence type="ECO:0000256" key="1">
    <source>
        <dbReference type="ARBA" id="ARBA00001539"/>
    </source>
</evidence>
<dbReference type="InterPro" id="IPR016040">
    <property type="entry name" value="NAD(P)-bd_dom"/>
</dbReference>
<comment type="cofactor">
    <cofactor evidence="2 8">
        <name>NAD(+)</name>
        <dbReference type="ChEBI" id="CHEBI:57540"/>
    </cofactor>
</comment>
<dbReference type="Gene3D" id="3.90.25.10">
    <property type="entry name" value="UDP-galactose 4-epimerase, domain 1"/>
    <property type="match status" value="1"/>
</dbReference>
<evidence type="ECO:0000313" key="10">
    <source>
        <dbReference type="EMBL" id="RUT10524.1"/>
    </source>
</evidence>
<feature type="domain" description="NAD(P)-binding" evidence="9">
    <location>
        <begin position="21"/>
        <end position="338"/>
    </location>
</feature>
<protein>
    <recommendedName>
        <fullName evidence="5 8">dTDP-glucose 4,6-dehydratase</fullName>
        <ecNumber evidence="4 8">4.2.1.46</ecNumber>
    </recommendedName>
</protein>
<dbReference type="Pfam" id="PF16363">
    <property type="entry name" value="GDP_Man_Dehyd"/>
    <property type="match status" value="1"/>
</dbReference>
<dbReference type="GO" id="GO:0009225">
    <property type="term" value="P:nucleotide-sugar metabolic process"/>
    <property type="evidence" value="ECO:0007669"/>
    <property type="project" value="InterPro"/>
</dbReference>
<organism evidence="10 11">
    <name type="scientific">Chroococcidiopsis cubana SAG 39.79</name>
    <dbReference type="NCBI Taxonomy" id="388085"/>
    <lineage>
        <taxon>Bacteria</taxon>
        <taxon>Bacillati</taxon>
        <taxon>Cyanobacteriota</taxon>
        <taxon>Cyanophyceae</taxon>
        <taxon>Chroococcidiopsidales</taxon>
        <taxon>Chroococcidiopsidaceae</taxon>
        <taxon>Chroococcidiopsis</taxon>
    </lineage>
</organism>
<dbReference type="InterPro" id="IPR005888">
    <property type="entry name" value="dTDP_Gluc_deHydtase"/>
</dbReference>
<dbReference type="AlphaFoldDB" id="A0AB37UHH8"/>
<dbReference type="EC" id="4.2.1.46" evidence="4 8"/>
<dbReference type="GO" id="GO:0008460">
    <property type="term" value="F:dTDP-glucose 4,6-dehydratase activity"/>
    <property type="evidence" value="ECO:0007669"/>
    <property type="project" value="UniProtKB-EC"/>
</dbReference>
<keyword evidence="11" id="KW-1185">Reference proteome</keyword>
<dbReference type="NCBIfam" id="TIGR01181">
    <property type="entry name" value="dTDP_gluc_dehyt"/>
    <property type="match status" value="1"/>
</dbReference>
<evidence type="ECO:0000256" key="5">
    <source>
        <dbReference type="ARBA" id="ARBA00016977"/>
    </source>
</evidence>
<comment type="catalytic activity">
    <reaction evidence="1 8">
        <text>dTDP-alpha-D-glucose = dTDP-4-dehydro-6-deoxy-alpha-D-glucose + H2O</text>
        <dbReference type="Rhea" id="RHEA:17221"/>
        <dbReference type="ChEBI" id="CHEBI:15377"/>
        <dbReference type="ChEBI" id="CHEBI:57477"/>
        <dbReference type="ChEBI" id="CHEBI:57649"/>
        <dbReference type="EC" id="4.2.1.46"/>
    </reaction>
</comment>
<sequence length="378" mass="42926">MNDLFKSERHGCSEETPQTVLVTGGAGFIGANFILQARGAQWYNVVNLDKLTYASNLQNLTALENDSGYRFVRGDIGDPELVSHLLEQYQPDAVINFAAESHVDRSILNPLSFALTNVTGTLQLLETCRAYWQKLPLHKHERFRFLQVSTDEVYGSLGKTDLPFCENNPYEPNSPYAASKAGADHFVRAYYHTYGLPTLITNCSNNYGPRQFPEKLIPLTILNAMEGQLLPIYGDGQNIRDWLYVSDHCEALHLVLQQGKVGETYCIGGQNEQTNLMVVEKICTILDELLPSKPNFSHSSLITFVKDRPGHDRRYAIDCTKMNRELGWKPTESFDSGLLKTVQWYINHPQWVEQIRTGAYQSWIEQNYTDRTANYLSV</sequence>
<dbReference type="InterPro" id="IPR036291">
    <property type="entry name" value="NAD(P)-bd_dom_sf"/>
</dbReference>
<dbReference type="PANTHER" id="PTHR43000">
    <property type="entry name" value="DTDP-D-GLUCOSE 4,6-DEHYDRATASE-RELATED"/>
    <property type="match status" value="1"/>
</dbReference>
<dbReference type="CDD" id="cd05246">
    <property type="entry name" value="dTDP_GD_SDR_e"/>
    <property type="match status" value="1"/>
</dbReference>
<name>A0AB37UHH8_9CYAN</name>
<evidence type="ECO:0000256" key="4">
    <source>
        <dbReference type="ARBA" id="ARBA00011990"/>
    </source>
</evidence>
<dbReference type="Proteomes" id="UP000282574">
    <property type="component" value="Unassembled WGS sequence"/>
</dbReference>
<evidence type="ECO:0000256" key="3">
    <source>
        <dbReference type="ARBA" id="ARBA00008178"/>
    </source>
</evidence>
<reference evidence="10 11" key="1">
    <citation type="journal article" date="2019" name="Genome Biol. Evol.">
        <title>Day and night: Metabolic profiles and evolutionary relationships of six axenic non-marine cyanobacteria.</title>
        <authorList>
            <person name="Will S.E."/>
            <person name="Henke P."/>
            <person name="Boedeker C."/>
            <person name="Huang S."/>
            <person name="Brinkmann H."/>
            <person name="Rohde M."/>
            <person name="Jarek M."/>
            <person name="Friedl T."/>
            <person name="Seufert S."/>
            <person name="Schumacher M."/>
            <person name="Overmann J."/>
            <person name="Neumann-Schaal M."/>
            <person name="Petersen J."/>
        </authorList>
    </citation>
    <scope>NUCLEOTIDE SEQUENCE [LARGE SCALE GENOMIC DNA]</scope>
    <source>
        <strain evidence="10 11">SAG 39.79</strain>
    </source>
</reference>
<evidence type="ECO:0000256" key="6">
    <source>
        <dbReference type="ARBA" id="ARBA00023027"/>
    </source>
</evidence>
<comment type="similarity">
    <text evidence="3 8">Belongs to the NAD(P)-dependent epimerase/dehydratase family. dTDP-glucose dehydratase subfamily.</text>
</comment>
<comment type="caution">
    <text evidence="10">The sequence shown here is derived from an EMBL/GenBank/DDBJ whole genome shotgun (WGS) entry which is preliminary data.</text>
</comment>
<evidence type="ECO:0000313" key="11">
    <source>
        <dbReference type="Proteomes" id="UP000282574"/>
    </source>
</evidence>
<evidence type="ECO:0000256" key="2">
    <source>
        <dbReference type="ARBA" id="ARBA00001911"/>
    </source>
</evidence>
<evidence type="ECO:0000256" key="8">
    <source>
        <dbReference type="RuleBase" id="RU004473"/>
    </source>
</evidence>
<keyword evidence="7 8" id="KW-0456">Lyase</keyword>
<evidence type="ECO:0000259" key="9">
    <source>
        <dbReference type="Pfam" id="PF16363"/>
    </source>
</evidence>
<evidence type="ECO:0000256" key="7">
    <source>
        <dbReference type="ARBA" id="ARBA00023239"/>
    </source>
</evidence>